<dbReference type="GO" id="GO:0004867">
    <property type="term" value="F:serine-type endopeptidase inhibitor activity"/>
    <property type="evidence" value="ECO:0007669"/>
    <property type="project" value="InterPro"/>
</dbReference>
<feature type="signal peptide" evidence="2">
    <location>
        <begin position="1"/>
        <end position="22"/>
    </location>
</feature>
<feature type="chain" id="PRO_5043717580" description="Kazal-like domain-containing protein" evidence="2">
    <location>
        <begin position="23"/>
        <end position="113"/>
    </location>
</feature>
<dbReference type="AlphaFoldDB" id="A0AAU9FUS4"/>
<dbReference type="PANTHER" id="PTHR21179:SF1">
    <property type="entry name" value="KAZ1-TYPE SERINE PROTEASE INHIBITOR-LIKE PROTEIN TYPE EPSILON-RELATED"/>
    <property type="match status" value="1"/>
</dbReference>
<evidence type="ECO:0000256" key="2">
    <source>
        <dbReference type="SAM" id="SignalP"/>
    </source>
</evidence>
<dbReference type="InterPro" id="IPR036058">
    <property type="entry name" value="Kazal_dom_sf"/>
</dbReference>
<protein>
    <recommendedName>
        <fullName evidence="3">Kazal-like domain-containing protein</fullName>
    </recommendedName>
</protein>
<dbReference type="CDD" id="cd00104">
    <property type="entry name" value="KAZAL_FS"/>
    <property type="match status" value="1"/>
</dbReference>
<evidence type="ECO:0000256" key="1">
    <source>
        <dbReference type="SAM" id="MobiDB-lite"/>
    </source>
</evidence>
<dbReference type="EMBL" id="AP029265">
    <property type="protein sequence ID" value="BFF99844.1"/>
    <property type="molecule type" value="Genomic_DNA"/>
</dbReference>
<dbReference type="PANTHER" id="PTHR21179">
    <property type="entry name" value="SERINE-TYPE ENDOPEPTIDASE INHIBITOR"/>
    <property type="match status" value="1"/>
</dbReference>
<gene>
    <name evidence="4" type="ORF">DMAD_07642</name>
</gene>
<dbReference type="Gene3D" id="3.30.60.30">
    <property type="match status" value="1"/>
</dbReference>
<proteinExistence type="predicted"/>
<sequence>MESIVSLLGVIGIVLLIIGLSAYPQAVNELGGGNSWMASSQQRPPSEGSTTTPQPTTQSPQYLACLQSCPATSEYNPICGSDNVNYYNVGKFDCAVTCGQNVRRIHLGACRNT</sequence>
<dbReference type="InterPro" id="IPR039932">
    <property type="entry name" value="Spink4-like"/>
</dbReference>
<feature type="region of interest" description="Disordered" evidence="1">
    <location>
        <begin position="34"/>
        <end position="58"/>
    </location>
</feature>
<feature type="compositionally biased region" description="Low complexity" evidence="1">
    <location>
        <begin position="44"/>
        <end position="58"/>
    </location>
</feature>
<dbReference type="PROSITE" id="PS51465">
    <property type="entry name" value="KAZAL_2"/>
    <property type="match status" value="1"/>
</dbReference>
<keyword evidence="5" id="KW-1185">Reference proteome</keyword>
<evidence type="ECO:0000313" key="5">
    <source>
        <dbReference type="Proteomes" id="UP001500889"/>
    </source>
</evidence>
<dbReference type="Proteomes" id="UP001500889">
    <property type="component" value="Chromosome J"/>
</dbReference>
<feature type="domain" description="Kazal-like" evidence="3">
    <location>
        <begin position="59"/>
        <end position="112"/>
    </location>
</feature>
<evidence type="ECO:0000259" key="3">
    <source>
        <dbReference type="PROSITE" id="PS51465"/>
    </source>
</evidence>
<evidence type="ECO:0000313" key="4">
    <source>
        <dbReference type="EMBL" id="BFF99844.1"/>
    </source>
</evidence>
<dbReference type="SUPFAM" id="SSF100895">
    <property type="entry name" value="Kazal-type serine protease inhibitors"/>
    <property type="match status" value="1"/>
</dbReference>
<accession>A0AAU9FUS4</accession>
<reference evidence="4 5" key="1">
    <citation type="submission" date="2024-02" db="EMBL/GenBank/DDBJ databases">
        <title>A chromosome-level genome assembly of Drosophila madeirensis, a fruit fly species endemic to Madeira island.</title>
        <authorList>
            <person name="Tomihara K."/>
            <person name="Llopart A."/>
            <person name="Yamamoto D."/>
        </authorList>
    </citation>
    <scope>NUCLEOTIDE SEQUENCE [LARGE SCALE GENOMIC DNA]</scope>
    <source>
        <strain evidence="4 5">RF1</strain>
    </source>
</reference>
<organism evidence="4 5">
    <name type="scientific">Drosophila madeirensis</name>
    <name type="common">Fruit fly</name>
    <dbReference type="NCBI Taxonomy" id="30013"/>
    <lineage>
        <taxon>Eukaryota</taxon>
        <taxon>Metazoa</taxon>
        <taxon>Ecdysozoa</taxon>
        <taxon>Arthropoda</taxon>
        <taxon>Hexapoda</taxon>
        <taxon>Insecta</taxon>
        <taxon>Pterygota</taxon>
        <taxon>Neoptera</taxon>
        <taxon>Endopterygota</taxon>
        <taxon>Diptera</taxon>
        <taxon>Brachycera</taxon>
        <taxon>Muscomorpha</taxon>
        <taxon>Ephydroidea</taxon>
        <taxon>Drosophilidae</taxon>
        <taxon>Drosophila</taxon>
        <taxon>Sophophora</taxon>
    </lineage>
</organism>
<name>A0AAU9FUS4_DROMD</name>
<dbReference type="InterPro" id="IPR002350">
    <property type="entry name" value="Kazal_dom"/>
</dbReference>
<keyword evidence="2" id="KW-0732">Signal</keyword>
<dbReference type="Pfam" id="PF00050">
    <property type="entry name" value="Kazal_1"/>
    <property type="match status" value="1"/>
</dbReference>